<feature type="domain" description="DNA primase/polymerase bifunctional N-terminal" evidence="3">
    <location>
        <begin position="11"/>
        <end position="201"/>
    </location>
</feature>
<reference evidence="4" key="1">
    <citation type="journal article" date="2014" name="Int. J. Syst. Evol. Microbiol.">
        <title>Complete genome of a new Firmicutes species belonging to the dominant human colonic microbiota ('Ruminococcus bicirculans') reveals two chromosomes and a selective capacity to utilize plant glucans.</title>
        <authorList>
            <consortium name="NISC Comparative Sequencing Program"/>
            <person name="Wegmann U."/>
            <person name="Louis P."/>
            <person name="Goesmann A."/>
            <person name="Henrissat B."/>
            <person name="Duncan S.H."/>
            <person name="Flint H.J."/>
        </authorList>
    </citation>
    <scope>NUCLEOTIDE SEQUENCE</scope>
    <source>
        <strain evidence="4">VKM Ac-1246</strain>
    </source>
</reference>
<dbReference type="PANTHER" id="PTHR35372:SF2">
    <property type="entry name" value="SF3 HELICASE DOMAIN-CONTAINING PROTEIN"/>
    <property type="match status" value="1"/>
</dbReference>
<dbReference type="CDD" id="cd04859">
    <property type="entry name" value="Prim_Pol"/>
    <property type="match status" value="1"/>
</dbReference>
<protein>
    <recommendedName>
        <fullName evidence="3">DNA primase/polymerase bifunctional N-terminal domain-containing protein</fullName>
    </recommendedName>
</protein>
<dbReference type="PANTHER" id="PTHR35372">
    <property type="entry name" value="ATP BINDING PROTEIN-RELATED"/>
    <property type="match status" value="1"/>
</dbReference>
<dbReference type="InterPro" id="IPR015330">
    <property type="entry name" value="DNA_primase/pol_bifunc_N"/>
</dbReference>
<dbReference type="SUPFAM" id="SSF56747">
    <property type="entry name" value="Prim-pol domain"/>
    <property type="match status" value="1"/>
</dbReference>
<dbReference type="InterPro" id="IPR051620">
    <property type="entry name" value="ORF904-like_C"/>
</dbReference>
<evidence type="ECO:0000259" key="3">
    <source>
        <dbReference type="SMART" id="SM00943"/>
    </source>
</evidence>
<keyword evidence="5" id="KW-1185">Reference proteome</keyword>
<accession>A0ABQ5STQ9</accession>
<reference evidence="4" key="2">
    <citation type="submission" date="2023-01" db="EMBL/GenBank/DDBJ databases">
        <authorList>
            <person name="Sun Q."/>
            <person name="Evtushenko L."/>
        </authorList>
    </citation>
    <scope>NUCLEOTIDE SEQUENCE</scope>
    <source>
        <strain evidence="4">VKM Ac-1246</strain>
    </source>
</reference>
<feature type="region of interest" description="Disordered" evidence="2">
    <location>
        <begin position="210"/>
        <end position="241"/>
    </location>
</feature>
<dbReference type="Proteomes" id="UP001142292">
    <property type="component" value="Unassembled WGS sequence"/>
</dbReference>
<name>A0ABQ5STQ9_9ACTN</name>
<dbReference type="EMBL" id="BSEL01000004">
    <property type="protein sequence ID" value="GLJ67543.1"/>
    <property type="molecule type" value="Genomic_DNA"/>
</dbReference>
<comment type="caution">
    <text evidence="4">The sequence shown here is derived from an EMBL/GenBank/DDBJ whole genome shotgun (WGS) entry which is preliminary data.</text>
</comment>
<evidence type="ECO:0000313" key="5">
    <source>
        <dbReference type="Proteomes" id="UP001142292"/>
    </source>
</evidence>
<feature type="compositionally biased region" description="Basic and acidic residues" evidence="2">
    <location>
        <begin position="210"/>
        <end position="221"/>
    </location>
</feature>
<organism evidence="4 5">
    <name type="scientific">Nocardioides luteus</name>
    <dbReference type="NCBI Taxonomy" id="1844"/>
    <lineage>
        <taxon>Bacteria</taxon>
        <taxon>Bacillati</taxon>
        <taxon>Actinomycetota</taxon>
        <taxon>Actinomycetes</taxon>
        <taxon>Propionibacteriales</taxon>
        <taxon>Nocardioidaceae</taxon>
        <taxon>Nocardioides</taxon>
    </lineage>
</organism>
<sequence>MTQQPDTLTTALDYAARGWRVFPLLPGSKRPATPNHRAADCDQTDPWCRTGHAGWEQRATDRTDWITRAWSSNPASGIGIACGPSRLVVVDLDTHKPGSEIPEPWHRFEITTGEDVLDHLAGVRGGTINPTYTVRTPSGGAHLYYAAPAGGRAFGNTAGKIGWLIDTRAHGGYVAAPPTTIGASAYTVVNDRPPAELPMFLLDLLTRDHQPAARASQDRSPDGSGRPARRNRTAGSGEPVRDQSAYVDRVFDIAIHGDRERRVAGLLDATKGGRNAALYVAAATVGKLVARGLITEHAAVDRLMAAAAGHIAARAYTPYEAESTILSGFRRAATRSAA</sequence>
<proteinExistence type="predicted"/>
<evidence type="ECO:0000256" key="1">
    <source>
        <dbReference type="ARBA" id="ARBA00022801"/>
    </source>
</evidence>
<dbReference type="Pfam" id="PF09250">
    <property type="entry name" value="Prim-Pol"/>
    <property type="match status" value="1"/>
</dbReference>
<evidence type="ECO:0000313" key="4">
    <source>
        <dbReference type="EMBL" id="GLJ67543.1"/>
    </source>
</evidence>
<evidence type="ECO:0000256" key="2">
    <source>
        <dbReference type="SAM" id="MobiDB-lite"/>
    </source>
</evidence>
<dbReference type="RefSeq" id="WP_189117772.1">
    <property type="nucleotide sequence ID" value="NZ_BMRK01000004.1"/>
</dbReference>
<keyword evidence="1" id="KW-0378">Hydrolase</keyword>
<gene>
    <name evidence="4" type="ORF">GCM10017579_15790</name>
</gene>
<dbReference type="SMART" id="SM00943">
    <property type="entry name" value="Prim-Pol"/>
    <property type="match status" value="1"/>
</dbReference>